<dbReference type="EMBL" id="JASBWT010000026">
    <property type="protein sequence ID" value="KAJ9094262.1"/>
    <property type="molecule type" value="Genomic_DNA"/>
</dbReference>
<organism evidence="1 2">
    <name type="scientific">Naganishia friedmannii</name>
    <dbReference type="NCBI Taxonomy" id="89922"/>
    <lineage>
        <taxon>Eukaryota</taxon>
        <taxon>Fungi</taxon>
        <taxon>Dikarya</taxon>
        <taxon>Basidiomycota</taxon>
        <taxon>Agaricomycotina</taxon>
        <taxon>Tremellomycetes</taxon>
        <taxon>Filobasidiales</taxon>
        <taxon>Filobasidiaceae</taxon>
        <taxon>Naganishia</taxon>
    </lineage>
</organism>
<accession>A0ACC2V6R7</accession>
<sequence>MPQEPTKKIPASRHMVWYREIVPGIFFTLTLLQTHLSHSRSLSDSSARITRLEEQLADLREKHSRQAVNWSEGLGRVVRRVRDLGREVHEFDDLKVLATTTTPQAQAQAKEQVQPVQEAQQGPSLPARIMAAFGGGGGGASPNANTNANTNTIASASSAAKQVADEATSLANETAARTARIASSLASTTFQKMDHLRETSSSALTNASQTIDSVLSDVHQEASNRLHTLPPTPATDLSAAIRDAPGGDAFAAKLLATFGNPRKDAQKTEAEVDHLSTLARETSVQDLTQKANASAQLVRDKMHDSFERVAERMDPVAQRVGEKMDQWRETSEHVLERVEERVEGVVHELREEAGERLRTLPATPETDLKAAVSAAPGGETFAARLLATFGNPRADAQKTTEEVRRLETLARETSVQDLKDKTRVVAGAVSEELHDGFESVAQRIDPLAQRVGGKMDQWRETSGEVLERVEEKVEGVVHDLRQEAEDRVRTLPATPETDLKAAVKQAPVPGSFAARLMATFGNPSADSTKTTQELSQVGDQLAHLAQEQETRAANLAQDVVSGMQGMEHTVQAGVQELRAQGVKPLIQATATKMDSLRTTSANALANAEEQLQQHLPTSLPRPVKTADGDYPAETAEQGVLASRLIATFGRPSEDRDKSAREVARMKAEAGKVVERGEEVARPALERAEQVAQDVKGRVVAEVDEGKRRWWN</sequence>
<reference evidence="1" key="1">
    <citation type="submission" date="2023-04" db="EMBL/GenBank/DDBJ databases">
        <title>Draft Genome sequencing of Naganishia species isolated from polar environments using Oxford Nanopore Technology.</title>
        <authorList>
            <person name="Leo P."/>
            <person name="Venkateswaran K."/>
        </authorList>
    </citation>
    <scope>NUCLEOTIDE SEQUENCE</scope>
    <source>
        <strain evidence="1">MNA-CCFEE 5423</strain>
    </source>
</reference>
<keyword evidence="2" id="KW-1185">Reference proteome</keyword>
<name>A0ACC2V6R7_9TREE</name>
<gene>
    <name evidence="1" type="ORF">QFC21_006088</name>
</gene>
<comment type="caution">
    <text evidence="1">The sequence shown here is derived from an EMBL/GenBank/DDBJ whole genome shotgun (WGS) entry which is preliminary data.</text>
</comment>
<proteinExistence type="predicted"/>
<dbReference type="Proteomes" id="UP001227268">
    <property type="component" value="Unassembled WGS sequence"/>
</dbReference>
<protein>
    <submittedName>
        <fullName evidence="1">Uncharacterized protein</fullName>
    </submittedName>
</protein>
<evidence type="ECO:0000313" key="2">
    <source>
        <dbReference type="Proteomes" id="UP001227268"/>
    </source>
</evidence>
<evidence type="ECO:0000313" key="1">
    <source>
        <dbReference type="EMBL" id="KAJ9094262.1"/>
    </source>
</evidence>